<protein>
    <submittedName>
        <fullName evidence="2">Uncharacterized protein</fullName>
    </submittedName>
</protein>
<sequence length="138" mass="15540">MTQVEASRLLGFKGNSASAVPKLVRRGLLHPRRERPSLARAEVEQLRDVRAEQARLRALSKLPKKPRAAPVPPDNHPEWVLAADLAVEMGVGGPWVVHQRARRGRLPYAMGEDGTRWFRRDLVAMAVRAQEVSRSKRI</sequence>
<gene>
    <name evidence="1" type="ORF">CXG46_00060</name>
    <name evidence="2" type="ORF">SAMN05192575_1023</name>
</gene>
<dbReference type="EMBL" id="FOKC01000002">
    <property type="protein sequence ID" value="SFA93685.1"/>
    <property type="molecule type" value="Genomic_DNA"/>
</dbReference>
<organism evidence="2 3">
    <name type="scientific">Nocardioides alpinus</name>
    <dbReference type="NCBI Taxonomy" id="748909"/>
    <lineage>
        <taxon>Bacteria</taxon>
        <taxon>Bacillati</taxon>
        <taxon>Actinomycetota</taxon>
        <taxon>Actinomycetes</taxon>
        <taxon>Propionibacteriales</taxon>
        <taxon>Nocardioidaceae</taxon>
        <taxon>Nocardioides</taxon>
    </lineage>
</organism>
<dbReference type="AlphaFoldDB" id="A0A1I0WY67"/>
<dbReference type="Proteomes" id="UP000199113">
    <property type="component" value="Unassembled WGS sequence"/>
</dbReference>
<keyword evidence="4" id="KW-1185">Reference proteome</keyword>
<proteinExistence type="predicted"/>
<evidence type="ECO:0000313" key="3">
    <source>
        <dbReference type="Proteomes" id="UP000199113"/>
    </source>
</evidence>
<dbReference type="Proteomes" id="UP000233565">
    <property type="component" value="Unassembled WGS sequence"/>
</dbReference>
<reference evidence="1 4" key="2">
    <citation type="submission" date="2017-12" db="EMBL/GenBank/DDBJ databases">
        <title>Pharmacopeia of the Arctic Ocean.</title>
        <authorList>
            <person name="Collins E."/>
            <person name="Ducluzeau A.-L."/>
        </authorList>
    </citation>
    <scope>NUCLEOTIDE SEQUENCE [LARGE SCALE GENOMIC DNA]</scope>
    <source>
        <strain evidence="1 4">DSM 23325</strain>
    </source>
</reference>
<accession>A0A1I0WY67</accession>
<reference evidence="2" key="1">
    <citation type="submission" date="2016-10" db="EMBL/GenBank/DDBJ databases">
        <authorList>
            <person name="de Groot N.N."/>
        </authorList>
    </citation>
    <scope>NUCLEOTIDE SEQUENCE [LARGE SCALE GENOMIC DNA]</scope>
    <source>
        <strain evidence="2">CGMCC 1.10697</strain>
    </source>
</reference>
<name>A0A1I0WY67_9ACTN</name>
<evidence type="ECO:0000313" key="4">
    <source>
        <dbReference type="Proteomes" id="UP000233565"/>
    </source>
</evidence>
<dbReference type="STRING" id="748909.SAMN05192575_1023"/>
<evidence type="ECO:0000313" key="2">
    <source>
        <dbReference type="EMBL" id="SFA93685.1"/>
    </source>
</evidence>
<evidence type="ECO:0000313" key="1">
    <source>
        <dbReference type="EMBL" id="PKH44004.1"/>
    </source>
</evidence>
<dbReference type="EMBL" id="PJBV01000010">
    <property type="protein sequence ID" value="PKH44004.1"/>
    <property type="molecule type" value="Genomic_DNA"/>
</dbReference>